<dbReference type="PANTHER" id="PTHR46825">
    <property type="entry name" value="D-ALANYL-D-ALANINE-CARBOXYPEPTIDASE/ENDOPEPTIDASE AMPH"/>
    <property type="match status" value="1"/>
</dbReference>
<feature type="domain" description="Beta-lactamase-related" evidence="2">
    <location>
        <begin position="35"/>
        <end position="325"/>
    </location>
</feature>
<dbReference type="InterPro" id="IPR050491">
    <property type="entry name" value="AmpC-like"/>
</dbReference>
<dbReference type="InterPro" id="IPR012338">
    <property type="entry name" value="Beta-lactam/transpept-like"/>
</dbReference>
<dbReference type="Pfam" id="PF00144">
    <property type="entry name" value="Beta-lactamase"/>
    <property type="match status" value="1"/>
</dbReference>
<keyword evidence="4" id="KW-1185">Reference proteome</keyword>
<dbReference type="InterPro" id="IPR001466">
    <property type="entry name" value="Beta-lactam-related"/>
</dbReference>
<protein>
    <submittedName>
        <fullName evidence="3">D-alanyl-D-alanine carboxypeptidase</fullName>
    </submittedName>
</protein>
<dbReference type="Gene3D" id="3.40.710.10">
    <property type="entry name" value="DD-peptidase/beta-lactamase superfamily"/>
    <property type="match status" value="1"/>
</dbReference>
<proteinExistence type="predicted"/>
<organism evidence="3 4">
    <name type="scientific">Schleiferia thermophila</name>
    <dbReference type="NCBI Taxonomy" id="884107"/>
    <lineage>
        <taxon>Bacteria</taxon>
        <taxon>Pseudomonadati</taxon>
        <taxon>Bacteroidota</taxon>
        <taxon>Flavobacteriia</taxon>
        <taxon>Flavobacteriales</taxon>
        <taxon>Schleiferiaceae</taxon>
        <taxon>Schleiferia</taxon>
    </lineage>
</organism>
<evidence type="ECO:0000259" key="2">
    <source>
        <dbReference type="Pfam" id="PF00144"/>
    </source>
</evidence>
<dbReference type="AlphaFoldDB" id="A0A369A8A3"/>
<dbReference type="GO" id="GO:0004180">
    <property type="term" value="F:carboxypeptidase activity"/>
    <property type="evidence" value="ECO:0007669"/>
    <property type="project" value="UniProtKB-KW"/>
</dbReference>
<evidence type="ECO:0000313" key="4">
    <source>
        <dbReference type="Proteomes" id="UP000253517"/>
    </source>
</evidence>
<dbReference type="EMBL" id="QPJS01000001">
    <property type="protein sequence ID" value="RCX05592.1"/>
    <property type="molecule type" value="Genomic_DNA"/>
</dbReference>
<comment type="caution">
    <text evidence="3">The sequence shown here is derived from an EMBL/GenBank/DDBJ whole genome shotgun (WGS) entry which is preliminary data.</text>
</comment>
<sequence>MSKIFILLAFMSLLFPGFGQTTDSLKKYVEHLTIHNSFSGQIAIVQGGRLLFSTTAGFRDVESKKPISMDDVFRIGSISKTYTAALIFKLIEKGKLNAKTTLDNFFPEVANSKRITIEMMIRHRSGIRSYTEQMDYPEYHTQLKNSEQIVKKIETYPPEFDPGAQYKYSNSNYLLLALIAEKVMKKSYCELLTELIFRSNKLKNTFCDDLCIRRVIPSFYHIGDSIIPSTITASSVAKGAGNICANASDVALFYQRLFDGKIIKPTSLSDMVTFENNVGAGIFQVPFYNRKGYGHGGKIDAFRSYAIYFPDDGLSLAIVSNVENDFDLNDILIGLLSIWYGIPYSFPEFQTVNFSASDAEYYIGEYTSNEIPLSIDIFLKNQQIYAQATGQAAFPLKMEDVEKFSFKQAGIVLEFKDLRDGKYQGFILRQGGYTFHFIRK</sequence>
<feature type="signal peptide" evidence="1">
    <location>
        <begin position="1"/>
        <end position="21"/>
    </location>
</feature>
<gene>
    <name evidence="3" type="ORF">DES35_101880</name>
</gene>
<keyword evidence="3" id="KW-0645">Protease</keyword>
<feature type="chain" id="PRO_5016680182" evidence="1">
    <location>
        <begin position="22"/>
        <end position="440"/>
    </location>
</feature>
<dbReference type="SUPFAM" id="SSF56601">
    <property type="entry name" value="beta-lactamase/transpeptidase-like"/>
    <property type="match status" value="1"/>
</dbReference>
<dbReference type="PANTHER" id="PTHR46825:SF9">
    <property type="entry name" value="BETA-LACTAMASE-RELATED DOMAIN-CONTAINING PROTEIN"/>
    <property type="match status" value="1"/>
</dbReference>
<evidence type="ECO:0000313" key="3">
    <source>
        <dbReference type="EMBL" id="RCX05592.1"/>
    </source>
</evidence>
<name>A0A369A8A3_9FLAO</name>
<dbReference type="Proteomes" id="UP000253517">
    <property type="component" value="Unassembled WGS sequence"/>
</dbReference>
<keyword evidence="1" id="KW-0732">Signal</keyword>
<keyword evidence="3" id="KW-0378">Hydrolase</keyword>
<evidence type="ECO:0000256" key="1">
    <source>
        <dbReference type="SAM" id="SignalP"/>
    </source>
</evidence>
<reference evidence="3 4" key="1">
    <citation type="submission" date="2018-07" db="EMBL/GenBank/DDBJ databases">
        <title>Genomic Encyclopedia of Type Strains, Phase IV (KMG-IV): sequencing the most valuable type-strain genomes for metagenomic binning, comparative biology and taxonomic classification.</title>
        <authorList>
            <person name="Goeker M."/>
        </authorList>
    </citation>
    <scope>NUCLEOTIDE SEQUENCE [LARGE SCALE GENOMIC DNA]</scope>
    <source>
        <strain evidence="3 4">DSM 21410</strain>
    </source>
</reference>
<accession>A0A369A8A3</accession>
<keyword evidence="3" id="KW-0121">Carboxypeptidase</keyword>